<keyword evidence="1" id="KW-0012">Acyltransferase</keyword>
<evidence type="ECO:0000313" key="2">
    <source>
        <dbReference type="Proteomes" id="UP000265520"/>
    </source>
</evidence>
<reference evidence="1 2" key="1">
    <citation type="journal article" date="2018" name="Front. Plant Sci.">
        <title>Red Clover (Trifolium pratense) and Zigzag Clover (T. medium) - A Picture of Genomic Similarities and Differences.</title>
        <authorList>
            <person name="Dluhosova J."/>
            <person name="Istvanek J."/>
            <person name="Nedelnik J."/>
            <person name="Repkova J."/>
        </authorList>
    </citation>
    <scope>NUCLEOTIDE SEQUENCE [LARGE SCALE GENOMIC DNA]</scope>
    <source>
        <strain evidence="2">cv. 10/8</strain>
        <tissue evidence="1">Leaf</tissue>
    </source>
</reference>
<dbReference type="AlphaFoldDB" id="A0A392TRZ7"/>
<proteinExistence type="predicted"/>
<dbReference type="Proteomes" id="UP000265520">
    <property type="component" value="Unassembled WGS sequence"/>
</dbReference>
<keyword evidence="1" id="KW-0808">Transferase</keyword>
<dbReference type="EMBL" id="LXQA010646851">
    <property type="protein sequence ID" value="MCI63971.1"/>
    <property type="molecule type" value="Genomic_DNA"/>
</dbReference>
<feature type="non-terminal residue" evidence="1">
    <location>
        <position position="1"/>
    </location>
</feature>
<accession>A0A392TRZ7</accession>
<protein>
    <submittedName>
        <fullName evidence="1">Acyltransferase-like protein</fullName>
    </submittedName>
</protein>
<evidence type="ECO:0000313" key="1">
    <source>
        <dbReference type="EMBL" id="MCI63971.1"/>
    </source>
</evidence>
<dbReference type="GO" id="GO:0016746">
    <property type="term" value="F:acyltransferase activity"/>
    <property type="evidence" value="ECO:0007669"/>
    <property type="project" value="UniProtKB-KW"/>
</dbReference>
<organism evidence="1 2">
    <name type="scientific">Trifolium medium</name>
    <dbReference type="NCBI Taxonomy" id="97028"/>
    <lineage>
        <taxon>Eukaryota</taxon>
        <taxon>Viridiplantae</taxon>
        <taxon>Streptophyta</taxon>
        <taxon>Embryophyta</taxon>
        <taxon>Tracheophyta</taxon>
        <taxon>Spermatophyta</taxon>
        <taxon>Magnoliopsida</taxon>
        <taxon>eudicotyledons</taxon>
        <taxon>Gunneridae</taxon>
        <taxon>Pentapetalae</taxon>
        <taxon>rosids</taxon>
        <taxon>fabids</taxon>
        <taxon>Fabales</taxon>
        <taxon>Fabaceae</taxon>
        <taxon>Papilionoideae</taxon>
        <taxon>50 kb inversion clade</taxon>
        <taxon>NPAAA clade</taxon>
        <taxon>Hologalegina</taxon>
        <taxon>IRL clade</taxon>
        <taxon>Trifolieae</taxon>
        <taxon>Trifolium</taxon>
    </lineage>
</organism>
<comment type="caution">
    <text evidence="1">The sequence shown here is derived from an EMBL/GenBank/DDBJ whole genome shotgun (WGS) entry which is preliminary data.</text>
</comment>
<sequence>VVDDEKVGLAPLWDDGYGNRTVEDYFVVAKEICKDDGGPPRWFCPIECASPCTDSPTLMFLPGN</sequence>
<keyword evidence="2" id="KW-1185">Reference proteome</keyword>
<name>A0A392TRZ7_9FABA</name>